<dbReference type="Gene3D" id="3.40.50.2000">
    <property type="entry name" value="Glycogen Phosphorylase B"/>
    <property type="match status" value="1"/>
</dbReference>
<evidence type="ECO:0000313" key="13">
    <source>
        <dbReference type="Proteomes" id="UP000664940"/>
    </source>
</evidence>
<evidence type="ECO:0000256" key="2">
    <source>
        <dbReference type="ARBA" id="ARBA00009731"/>
    </source>
</evidence>
<evidence type="ECO:0000256" key="5">
    <source>
        <dbReference type="ARBA" id="ARBA00022824"/>
    </source>
</evidence>
<evidence type="ECO:0000256" key="10">
    <source>
        <dbReference type="ARBA" id="ARBA00075041"/>
    </source>
</evidence>
<dbReference type="GO" id="GO:0006488">
    <property type="term" value="P:dolichol-linked oligosaccharide biosynthetic process"/>
    <property type="evidence" value="ECO:0007669"/>
    <property type="project" value="InterPro"/>
</dbReference>
<evidence type="ECO:0000256" key="9">
    <source>
        <dbReference type="ARBA" id="ARBA00067533"/>
    </source>
</evidence>
<proteinExistence type="inferred from homology"/>
<sequence length="278" mass="30140">MESGRSGPRAYLSWGSALSTAPSSSPRSCWAPMGPQGGQKAVRGEPSSPEGPSGSCAPAPSCLRGQDAPAHPELAAWRGETRSLQWSECGTGKERVGFTGTPPSAAGGGHTTEMLRLLGHLSSAYRPRHYVIADTDEFSAQKIHSFEQSRAERDPGTTRPEYHIHRIPRSREVQQSWLSTVFTTLRAAWLSFPLTYRLKPDLVLCNGPGTCVPVCACALLLGLLGVKKVLLVYVESVCRVERLSLSGALLRPFCDHFLVQWPALKEKHPGAVFLGRLV</sequence>
<dbReference type="Pfam" id="PF08660">
    <property type="entry name" value="Alg14"/>
    <property type="match status" value="1"/>
</dbReference>
<dbReference type="PANTHER" id="PTHR12154:SF4">
    <property type="entry name" value="UDP-N-ACETYLGLUCOSAMINE TRANSFERASE SUBUNIT ALG14 HOMOLOG"/>
    <property type="match status" value="1"/>
</dbReference>
<dbReference type="GO" id="GO:0004577">
    <property type="term" value="F:N-acetylglucosaminyldiphosphodolichol N-acetylglucosaminyltransferase activity"/>
    <property type="evidence" value="ECO:0007669"/>
    <property type="project" value="TreeGrafter"/>
</dbReference>
<comment type="similarity">
    <text evidence="2">Belongs to the ALG14 family.</text>
</comment>
<gene>
    <name evidence="12" type="ORF">HJG60_000580</name>
</gene>
<organism evidence="12 13">
    <name type="scientific">Phyllostomus discolor</name>
    <name type="common">pale spear-nosed bat</name>
    <dbReference type="NCBI Taxonomy" id="89673"/>
    <lineage>
        <taxon>Eukaryota</taxon>
        <taxon>Metazoa</taxon>
        <taxon>Chordata</taxon>
        <taxon>Craniata</taxon>
        <taxon>Vertebrata</taxon>
        <taxon>Euteleostomi</taxon>
        <taxon>Mammalia</taxon>
        <taxon>Eutheria</taxon>
        <taxon>Laurasiatheria</taxon>
        <taxon>Chiroptera</taxon>
        <taxon>Yangochiroptera</taxon>
        <taxon>Phyllostomidae</taxon>
        <taxon>Phyllostominae</taxon>
        <taxon>Phyllostomus</taxon>
    </lineage>
</organism>
<keyword evidence="7" id="KW-0472">Membrane</keyword>
<keyword evidence="12" id="KW-0808">Transferase</keyword>
<dbReference type="Proteomes" id="UP000664940">
    <property type="component" value="Unassembled WGS sequence"/>
</dbReference>
<keyword evidence="5" id="KW-0256">Endoplasmic reticulum</keyword>
<evidence type="ECO:0000256" key="11">
    <source>
        <dbReference type="SAM" id="MobiDB-lite"/>
    </source>
</evidence>
<dbReference type="InterPro" id="IPR013969">
    <property type="entry name" value="Oligosacch_biosynth_Alg14"/>
</dbReference>
<evidence type="ECO:0000256" key="4">
    <source>
        <dbReference type="ARBA" id="ARBA00022692"/>
    </source>
</evidence>
<feature type="compositionally biased region" description="Low complexity" evidence="11">
    <location>
        <begin position="45"/>
        <end position="62"/>
    </location>
</feature>
<dbReference type="PANTHER" id="PTHR12154">
    <property type="entry name" value="GLYCOSYL TRANSFERASE-RELATED"/>
    <property type="match status" value="1"/>
</dbReference>
<evidence type="ECO:0000256" key="6">
    <source>
        <dbReference type="ARBA" id="ARBA00022989"/>
    </source>
</evidence>
<feature type="compositionally biased region" description="Polar residues" evidence="11">
    <location>
        <begin position="16"/>
        <end position="27"/>
    </location>
</feature>
<dbReference type="FunFam" id="3.40.50.2000:FF:000098">
    <property type="entry name" value="UDP-N-acetylglucosamine transferase subunit ALG14 homolog"/>
    <property type="match status" value="1"/>
</dbReference>
<comment type="subunit">
    <text evidence="8">Forms with ALG13 the active heterodimeric UDP-N-acetylglucosamine transferase complex.</text>
</comment>
<keyword evidence="6" id="KW-1133">Transmembrane helix</keyword>
<feature type="region of interest" description="Disordered" evidence="11">
    <location>
        <begin position="1"/>
        <end position="68"/>
    </location>
</feature>
<comment type="subcellular location">
    <subcellularLocation>
        <location evidence="1">Endoplasmic reticulum membrane</location>
        <topology evidence="1">Single-pass membrane protein</topology>
    </subcellularLocation>
</comment>
<protein>
    <recommendedName>
        <fullName evidence="3">UDP-N-acetylglucosamine transferase subunit ALG14</fullName>
    </recommendedName>
    <alternativeName>
        <fullName evidence="10">Asparagine-linked glycosylation 14 homolog</fullName>
    </alternativeName>
    <alternativeName>
        <fullName evidence="9">UDP-N-acetylglucosamine transferase subunit alg14</fullName>
    </alternativeName>
</protein>
<comment type="caution">
    <text evidence="12">The sequence shown here is derived from an EMBL/GenBank/DDBJ whole genome shotgun (WGS) entry which is preliminary data.</text>
</comment>
<evidence type="ECO:0000256" key="1">
    <source>
        <dbReference type="ARBA" id="ARBA00004389"/>
    </source>
</evidence>
<evidence type="ECO:0000256" key="7">
    <source>
        <dbReference type="ARBA" id="ARBA00023136"/>
    </source>
</evidence>
<dbReference type="AlphaFoldDB" id="A0A833YIH9"/>
<name>A0A833YIH9_9CHIR</name>
<accession>A0A833YIH9</accession>
<evidence type="ECO:0000313" key="12">
    <source>
        <dbReference type="EMBL" id="KAF6073865.1"/>
    </source>
</evidence>
<reference evidence="12 13" key="1">
    <citation type="journal article" date="2020" name="Nature">
        <title>Six reference-quality genomes reveal evolution of bat adaptations.</title>
        <authorList>
            <person name="Jebb D."/>
            <person name="Huang Z."/>
            <person name="Pippel M."/>
            <person name="Hughes G.M."/>
            <person name="Lavrichenko K."/>
            <person name="Devanna P."/>
            <person name="Winkler S."/>
            <person name="Jermiin L.S."/>
            <person name="Skirmuntt E.C."/>
            <person name="Katzourakis A."/>
            <person name="Burkitt-Gray L."/>
            <person name="Ray D.A."/>
            <person name="Sullivan K.A.M."/>
            <person name="Roscito J.G."/>
            <person name="Kirilenko B.M."/>
            <person name="Davalos L.M."/>
            <person name="Corthals A.P."/>
            <person name="Power M.L."/>
            <person name="Jones G."/>
            <person name="Ransome R.D."/>
            <person name="Dechmann D.K.N."/>
            <person name="Locatelli A.G."/>
            <person name="Puechmaille S.J."/>
            <person name="Fedrigo O."/>
            <person name="Jarvis E.D."/>
            <person name="Hiller M."/>
            <person name="Vernes S.C."/>
            <person name="Myers E.W."/>
            <person name="Teeling E.C."/>
        </authorList>
    </citation>
    <scope>NUCLEOTIDE SEQUENCE [LARGE SCALE GENOMIC DNA]</scope>
    <source>
        <strain evidence="12">Bat1K_MPI-CBG_1</strain>
    </source>
</reference>
<keyword evidence="4" id="KW-0812">Transmembrane</keyword>
<evidence type="ECO:0000256" key="3">
    <source>
        <dbReference type="ARBA" id="ARBA00017467"/>
    </source>
</evidence>
<keyword evidence="12" id="KW-0328">Glycosyltransferase</keyword>
<dbReference type="GO" id="GO:0043541">
    <property type="term" value="C:UDP-N-acetylglucosamine transferase complex"/>
    <property type="evidence" value="ECO:0007669"/>
    <property type="project" value="TreeGrafter"/>
</dbReference>
<evidence type="ECO:0000256" key="8">
    <source>
        <dbReference type="ARBA" id="ARBA00063014"/>
    </source>
</evidence>
<dbReference type="EMBL" id="JABVXQ010000015">
    <property type="protein sequence ID" value="KAF6073865.1"/>
    <property type="molecule type" value="Genomic_DNA"/>
</dbReference>